<dbReference type="PANTHER" id="PTHR43129">
    <property type="entry name" value="FOSMIDOMYCIN RESISTANCE PROTEIN"/>
    <property type="match status" value="1"/>
</dbReference>
<evidence type="ECO:0000313" key="6">
    <source>
        <dbReference type="EMBL" id="BAT58265.1"/>
    </source>
</evidence>
<dbReference type="EMBL" id="AP014946">
    <property type="protein sequence ID" value="BAT58265.1"/>
    <property type="molecule type" value="Genomic_DNA"/>
</dbReference>
<feature type="transmembrane region" description="Helical" evidence="4">
    <location>
        <begin position="258"/>
        <end position="279"/>
    </location>
</feature>
<dbReference type="RefSeq" id="WP_096351899.1">
    <property type="nucleotide sequence ID" value="NZ_AP014946.1"/>
</dbReference>
<dbReference type="OrthoDB" id="8894129at2"/>
<dbReference type="GO" id="GO:0005886">
    <property type="term" value="C:plasma membrane"/>
    <property type="evidence" value="ECO:0007669"/>
    <property type="project" value="TreeGrafter"/>
</dbReference>
<dbReference type="PANTHER" id="PTHR43129:SF1">
    <property type="entry name" value="FOSMIDOMYCIN RESISTANCE PROTEIN"/>
    <property type="match status" value="1"/>
</dbReference>
<protein>
    <submittedName>
        <fullName evidence="6">Putative sulfoacetate transporter SauU</fullName>
    </submittedName>
</protein>
<feature type="domain" description="Major facilitator superfamily (MFS) profile" evidence="5">
    <location>
        <begin position="19"/>
        <end position="404"/>
    </location>
</feature>
<feature type="transmembrane region" description="Helical" evidence="4">
    <location>
        <begin position="380"/>
        <end position="399"/>
    </location>
</feature>
<dbReference type="Pfam" id="PF07690">
    <property type="entry name" value="MFS_1"/>
    <property type="match status" value="1"/>
</dbReference>
<evidence type="ECO:0000256" key="2">
    <source>
        <dbReference type="ARBA" id="ARBA00022989"/>
    </source>
</evidence>
<feature type="transmembrane region" description="Helical" evidence="4">
    <location>
        <begin position="81"/>
        <end position="100"/>
    </location>
</feature>
<dbReference type="AlphaFoldDB" id="A0A0S3PQS9"/>
<feature type="transmembrane region" description="Helical" evidence="4">
    <location>
        <begin position="50"/>
        <end position="69"/>
    </location>
</feature>
<feature type="transmembrane region" description="Helical" evidence="4">
    <location>
        <begin position="106"/>
        <end position="123"/>
    </location>
</feature>
<evidence type="ECO:0000256" key="3">
    <source>
        <dbReference type="ARBA" id="ARBA00023136"/>
    </source>
</evidence>
<keyword evidence="2 4" id="KW-1133">Transmembrane helix</keyword>
<feature type="transmembrane region" description="Helical" evidence="4">
    <location>
        <begin position="291"/>
        <end position="309"/>
    </location>
</feature>
<dbReference type="SUPFAM" id="SSF103473">
    <property type="entry name" value="MFS general substrate transporter"/>
    <property type="match status" value="1"/>
</dbReference>
<evidence type="ECO:0000256" key="1">
    <source>
        <dbReference type="ARBA" id="ARBA00022692"/>
    </source>
</evidence>
<accession>A0A0S3PQS9</accession>
<feature type="transmembrane region" description="Helical" evidence="4">
    <location>
        <begin position="144"/>
        <end position="167"/>
    </location>
</feature>
<dbReference type="GO" id="GO:0022857">
    <property type="term" value="F:transmembrane transporter activity"/>
    <property type="evidence" value="ECO:0007669"/>
    <property type="project" value="InterPro"/>
</dbReference>
<keyword evidence="3 4" id="KW-0472">Membrane</keyword>
<evidence type="ECO:0000313" key="7">
    <source>
        <dbReference type="Proteomes" id="UP000236884"/>
    </source>
</evidence>
<dbReference type="InterPro" id="IPR036259">
    <property type="entry name" value="MFS_trans_sf"/>
</dbReference>
<dbReference type="InterPro" id="IPR011701">
    <property type="entry name" value="MFS"/>
</dbReference>
<gene>
    <name evidence="6" type="primary">sauU</name>
    <name evidence="6" type="ORF">GJW-30_1_00788</name>
</gene>
<organism evidence="6 7">
    <name type="scientific">Variibacter gotjawalensis</name>
    <dbReference type="NCBI Taxonomy" id="1333996"/>
    <lineage>
        <taxon>Bacteria</taxon>
        <taxon>Pseudomonadati</taxon>
        <taxon>Pseudomonadota</taxon>
        <taxon>Alphaproteobacteria</taxon>
        <taxon>Hyphomicrobiales</taxon>
        <taxon>Nitrobacteraceae</taxon>
        <taxon>Variibacter</taxon>
    </lineage>
</organism>
<reference evidence="6 7" key="1">
    <citation type="submission" date="2015-08" db="EMBL/GenBank/DDBJ databases">
        <title>Investigation of the bacterial diversity of lava forest soil.</title>
        <authorList>
            <person name="Lee J.S."/>
        </authorList>
    </citation>
    <scope>NUCLEOTIDE SEQUENCE [LARGE SCALE GENOMIC DNA]</scope>
    <source>
        <strain evidence="6 7">GJW-30</strain>
    </source>
</reference>
<dbReference type="Gene3D" id="1.20.1250.20">
    <property type="entry name" value="MFS general substrate transporter like domains"/>
    <property type="match status" value="2"/>
</dbReference>
<dbReference type="PROSITE" id="PS50850">
    <property type="entry name" value="MFS"/>
    <property type="match status" value="1"/>
</dbReference>
<keyword evidence="7" id="KW-1185">Reference proteome</keyword>
<keyword evidence="1 4" id="KW-0812">Transmembrane</keyword>
<feature type="transmembrane region" description="Helical" evidence="4">
    <location>
        <begin position="173"/>
        <end position="193"/>
    </location>
</feature>
<sequence>MTPLAPPQSTREGWATHRLLALICAAHFVSHFYIVVLAPVLTLVRADYGVTYTQVGLAFFAFNLISALFQTHAGYLVDRSNAGAVLICGLVIGSIALASAASAGPFWLFVAMFALLGFGNTVYHPADYSLLAQRMPAARMSHAYALHTFAGMAGSAASPVLLLPIATQFGWRTAYFTAAAIGLSVAIVLAIFWRDFAGKAAPAPTSPKADVATPSGRALLFSPPVLVQLGVFTLLALMNAGVQNFSMPALESLRGVPLALSGSALTLYLVLSALGVLVGGYIASRTQRHDIAAVVCLAGFGLSALSLAFVDAGAAVLLFTFAIAGLVGGAIAPSRDMLVRAVTPDGSHGKVFAFVTNGFNIGGIASPLLFGFLLDHGHPQAVFVAAGLFALICVPLVLVGNRRS</sequence>
<dbReference type="Proteomes" id="UP000236884">
    <property type="component" value="Chromosome"/>
</dbReference>
<feature type="transmembrane region" description="Helical" evidence="4">
    <location>
        <begin position="20"/>
        <end position="44"/>
    </location>
</feature>
<feature type="transmembrane region" description="Helical" evidence="4">
    <location>
        <begin position="352"/>
        <end position="374"/>
    </location>
</feature>
<evidence type="ECO:0000256" key="4">
    <source>
        <dbReference type="SAM" id="Phobius"/>
    </source>
</evidence>
<proteinExistence type="predicted"/>
<name>A0A0S3PQS9_9BRAD</name>
<evidence type="ECO:0000259" key="5">
    <source>
        <dbReference type="PROSITE" id="PS50850"/>
    </source>
</evidence>
<dbReference type="KEGG" id="vgo:GJW-30_1_00788"/>
<feature type="transmembrane region" description="Helical" evidence="4">
    <location>
        <begin position="315"/>
        <end position="332"/>
    </location>
</feature>
<dbReference type="InterPro" id="IPR020846">
    <property type="entry name" value="MFS_dom"/>
</dbReference>
<feature type="transmembrane region" description="Helical" evidence="4">
    <location>
        <begin position="218"/>
        <end position="238"/>
    </location>
</feature>